<dbReference type="EMBL" id="JAWONS010000107">
    <property type="protein sequence ID" value="MDW2797210.1"/>
    <property type="molecule type" value="Genomic_DNA"/>
</dbReference>
<keyword evidence="3" id="KW-1185">Reference proteome</keyword>
<dbReference type="RefSeq" id="WP_318063468.1">
    <property type="nucleotide sequence ID" value="NZ_JAWONS010000107.1"/>
</dbReference>
<dbReference type="InterPro" id="IPR004919">
    <property type="entry name" value="GmrSD_N"/>
</dbReference>
<evidence type="ECO:0000313" key="2">
    <source>
        <dbReference type="EMBL" id="MDW2797210.1"/>
    </source>
</evidence>
<reference evidence="2 3" key="1">
    <citation type="submission" date="2023-10" db="EMBL/GenBank/DDBJ databases">
        <title>A novel Glycoside Hydrolase 43-Like Enzyme from Clostrdium boliviensis is an Endo-xylanase, and a Candidate for Xylooligosaccharides Production from Different Xylan Substrates.</title>
        <authorList>
            <person name="Alvarez M.T."/>
            <person name="Rocabado-Villegas L.R."/>
            <person name="Salas-Veizaga D.M."/>
            <person name="Linares-Pasten J.A."/>
            <person name="Gudmundsdottir E.E."/>
            <person name="Hreggvidsson G.O."/>
            <person name="Adlercreutz P."/>
            <person name="Nordberg Karlsson E."/>
        </authorList>
    </citation>
    <scope>NUCLEOTIDE SEQUENCE [LARGE SCALE GENOMIC DNA]</scope>
    <source>
        <strain evidence="2 3">E-1</strain>
    </source>
</reference>
<evidence type="ECO:0000259" key="1">
    <source>
        <dbReference type="Pfam" id="PF03235"/>
    </source>
</evidence>
<proteinExistence type="predicted"/>
<name>A0ABU4GHX5_9CLOT</name>
<gene>
    <name evidence="2" type="ORF">RZO55_06425</name>
</gene>
<accession>A0ABU4GHX5</accession>
<evidence type="ECO:0000313" key="3">
    <source>
        <dbReference type="Proteomes" id="UP001276854"/>
    </source>
</evidence>
<sequence>MQNDDILSFYELLNKYEVKIPIIQRDYAQGRKTNEQICLNFLRVLKNSVVYNETINLDFVYGNIVNDAFQPLDGQQRLTTLYLLHWYGYVKESTNKTEIRDLLLKFTYETRLSSRRFCEALISHPIVIPENEDSISALIKNTEWFFTSWNQDPTIRSMLNTIDNIHSLFKDVNNLWESLSQKKLITFHLLILEYFGLSDDLYIKMNARGKLLTPFENLKAELQNQSQKEEWEVDHEEMTKFSYKIDTAWTDFIWNKFRQKDVVDESHMNFITTLIMFKIALGKSLNVKATERAEIIQRLNDNNSDRLLITYINEEVYKYIYDCYELYSNLVNNNQVPNLDLNMWRHKPNVNLLNQILIGADTSYTHKALFFAQTEYLLHTDDINIDMYLDWMRVVRNVVSRGDITVEGKRPDIIRSPDTFSGAINLIKEMSEGCENIYQYLSSNYIKSAFAKEQMREEELKSQIIINKPEYKELIHNTEDNELLRGKIAFALQCSGYNSNISEINFDMLSKIQKVFEKYFNMEYRDGSSDMLDKLRRCMLTIEVNGDYEFYNYWWSYWNAGKANKRRLFVQFREIEYYIGLQDYNNYFKKLILLLIDRDLDQIISNFEKPDTMPNWQFRLIKESNILTYMCKSKYIAIPKDNSCCYLLKSKRTADMDASPRIM</sequence>
<comment type="caution">
    <text evidence="2">The sequence shown here is derived from an EMBL/GenBank/DDBJ whole genome shotgun (WGS) entry which is preliminary data.</text>
</comment>
<protein>
    <submittedName>
        <fullName evidence="2">DUF262 domain-containing protein</fullName>
    </submittedName>
</protein>
<feature type="domain" description="GmrSD restriction endonucleases N-terminal" evidence="1">
    <location>
        <begin position="11"/>
        <end position="222"/>
    </location>
</feature>
<organism evidence="2 3">
    <name type="scientific">Clostridium boliviensis</name>
    <dbReference type="NCBI Taxonomy" id="318465"/>
    <lineage>
        <taxon>Bacteria</taxon>
        <taxon>Bacillati</taxon>
        <taxon>Bacillota</taxon>
        <taxon>Clostridia</taxon>
        <taxon>Eubacteriales</taxon>
        <taxon>Clostridiaceae</taxon>
        <taxon>Clostridium</taxon>
    </lineage>
</organism>
<dbReference type="Proteomes" id="UP001276854">
    <property type="component" value="Unassembled WGS sequence"/>
</dbReference>
<dbReference type="Pfam" id="PF03235">
    <property type="entry name" value="GmrSD_N"/>
    <property type="match status" value="1"/>
</dbReference>